<name>A0A8S4RQQ0_9NEOP</name>
<sequence>MFESDDYDQVLSQLDFPEAPEQLPSKNLDVIPRQEESLKTNNVDQKSPRVVTKFQTNNLGYSNLNDTRKKTKSSDDSVSPTRIKRKILNSYFDHRSQRKFPGPAGLLTGSFEEKKDENICQMELLSQDVDFTQNYIHGDVFETPLWKRLLEDTKSLKEINTIRGTKHQADQTEYFHFLGHRAHHCVREDVKYLIILQLME</sequence>
<evidence type="ECO:0000256" key="1">
    <source>
        <dbReference type="SAM" id="MobiDB-lite"/>
    </source>
</evidence>
<organism evidence="2 3">
    <name type="scientific">Pararge aegeria aegeria</name>
    <dbReference type="NCBI Taxonomy" id="348720"/>
    <lineage>
        <taxon>Eukaryota</taxon>
        <taxon>Metazoa</taxon>
        <taxon>Ecdysozoa</taxon>
        <taxon>Arthropoda</taxon>
        <taxon>Hexapoda</taxon>
        <taxon>Insecta</taxon>
        <taxon>Pterygota</taxon>
        <taxon>Neoptera</taxon>
        <taxon>Endopterygota</taxon>
        <taxon>Lepidoptera</taxon>
        <taxon>Glossata</taxon>
        <taxon>Ditrysia</taxon>
        <taxon>Papilionoidea</taxon>
        <taxon>Nymphalidae</taxon>
        <taxon>Satyrinae</taxon>
        <taxon>Satyrini</taxon>
        <taxon>Parargina</taxon>
        <taxon>Pararge</taxon>
    </lineage>
</organism>
<gene>
    <name evidence="2" type="primary">jg3383</name>
    <name evidence="2" type="ORF">PAEG_LOCUS16587</name>
</gene>
<dbReference type="OrthoDB" id="21443at2759"/>
<dbReference type="Proteomes" id="UP000838756">
    <property type="component" value="Unassembled WGS sequence"/>
</dbReference>
<dbReference type="AlphaFoldDB" id="A0A8S4RQQ0"/>
<accession>A0A8S4RQQ0</accession>
<evidence type="ECO:0000313" key="3">
    <source>
        <dbReference type="Proteomes" id="UP000838756"/>
    </source>
</evidence>
<feature type="region of interest" description="Disordered" evidence="1">
    <location>
        <begin position="61"/>
        <end position="80"/>
    </location>
</feature>
<protein>
    <submittedName>
        <fullName evidence="2">Jg3383 protein</fullName>
    </submittedName>
</protein>
<comment type="caution">
    <text evidence="2">The sequence shown here is derived from an EMBL/GenBank/DDBJ whole genome shotgun (WGS) entry which is preliminary data.</text>
</comment>
<proteinExistence type="predicted"/>
<evidence type="ECO:0000313" key="2">
    <source>
        <dbReference type="EMBL" id="CAH2239952.1"/>
    </source>
</evidence>
<dbReference type="EMBL" id="CAKXAJ010025467">
    <property type="protein sequence ID" value="CAH2239952.1"/>
    <property type="molecule type" value="Genomic_DNA"/>
</dbReference>
<keyword evidence="3" id="KW-1185">Reference proteome</keyword>
<reference evidence="2" key="1">
    <citation type="submission" date="2022-03" db="EMBL/GenBank/DDBJ databases">
        <authorList>
            <person name="Lindestad O."/>
        </authorList>
    </citation>
    <scope>NUCLEOTIDE SEQUENCE</scope>
</reference>
<feature type="region of interest" description="Disordered" evidence="1">
    <location>
        <begin position="1"/>
        <end position="25"/>
    </location>
</feature>
<feature type="compositionally biased region" description="Basic and acidic residues" evidence="1">
    <location>
        <begin position="66"/>
        <end position="75"/>
    </location>
</feature>